<dbReference type="InterPro" id="IPR029044">
    <property type="entry name" value="Nucleotide-diphossugar_trans"/>
</dbReference>
<dbReference type="Proteomes" id="UP000317369">
    <property type="component" value="Chromosome"/>
</dbReference>
<dbReference type="Gene3D" id="3.90.550.10">
    <property type="entry name" value="Spore Coat Polysaccharide Biosynthesis Protein SpsA, Chain A"/>
    <property type="match status" value="1"/>
</dbReference>
<dbReference type="Pfam" id="PF13641">
    <property type="entry name" value="Glyco_tranf_2_3"/>
    <property type="match status" value="1"/>
</dbReference>
<keyword evidence="2" id="KW-1185">Reference proteome</keyword>
<proteinExistence type="predicted"/>
<dbReference type="SUPFAM" id="SSF53448">
    <property type="entry name" value="Nucleotide-diphospho-sugar transferases"/>
    <property type="match status" value="1"/>
</dbReference>
<name>A0A517YWD2_9BACT</name>
<accession>A0A517YWD2</accession>
<evidence type="ECO:0000313" key="2">
    <source>
        <dbReference type="Proteomes" id="UP000317369"/>
    </source>
</evidence>
<keyword evidence="1" id="KW-0808">Transferase</keyword>
<reference evidence="1 2" key="1">
    <citation type="submission" date="2019-02" db="EMBL/GenBank/DDBJ databases">
        <title>Deep-cultivation of Planctomycetes and their phenomic and genomic characterization uncovers novel biology.</title>
        <authorList>
            <person name="Wiegand S."/>
            <person name="Jogler M."/>
            <person name="Boedeker C."/>
            <person name="Pinto D."/>
            <person name="Vollmers J."/>
            <person name="Rivas-Marin E."/>
            <person name="Kohn T."/>
            <person name="Peeters S.H."/>
            <person name="Heuer A."/>
            <person name="Rast P."/>
            <person name="Oberbeckmann S."/>
            <person name="Bunk B."/>
            <person name="Jeske O."/>
            <person name="Meyerdierks A."/>
            <person name="Storesund J.E."/>
            <person name="Kallscheuer N."/>
            <person name="Luecker S."/>
            <person name="Lage O.M."/>
            <person name="Pohl T."/>
            <person name="Merkel B.J."/>
            <person name="Hornburger P."/>
            <person name="Mueller R.-W."/>
            <person name="Bruemmer F."/>
            <person name="Labrenz M."/>
            <person name="Spormann A.M."/>
            <person name="Op den Camp H."/>
            <person name="Overmann J."/>
            <person name="Amann R."/>
            <person name="Jetten M.S.M."/>
            <person name="Mascher T."/>
            <person name="Medema M.H."/>
            <person name="Devos D.P."/>
            <person name="Kaster A.-K."/>
            <person name="Ovreas L."/>
            <person name="Rohde M."/>
            <person name="Galperin M.Y."/>
            <person name="Jogler C."/>
        </authorList>
    </citation>
    <scope>NUCLEOTIDE SEQUENCE [LARGE SCALE GENOMIC DNA]</scope>
    <source>
        <strain evidence="1 2">KS4</strain>
    </source>
</reference>
<protein>
    <submittedName>
        <fullName evidence="1">Rhamnosyltransferase WbbL</fullName>
        <ecNumber evidence="1">2.4.1.-</ecNumber>
    </submittedName>
</protein>
<gene>
    <name evidence="1" type="primary">wbbL</name>
    <name evidence="1" type="ORF">KS4_26100</name>
</gene>
<dbReference type="EC" id="2.4.1.-" evidence="1"/>
<dbReference type="RefSeq" id="WP_200761220.1">
    <property type="nucleotide sequence ID" value="NZ_CP036425.1"/>
</dbReference>
<organism evidence="1 2">
    <name type="scientific">Poriferisphaera corsica</name>
    <dbReference type="NCBI Taxonomy" id="2528020"/>
    <lineage>
        <taxon>Bacteria</taxon>
        <taxon>Pseudomonadati</taxon>
        <taxon>Planctomycetota</taxon>
        <taxon>Phycisphaerae</taxon>
        <taxon>Phycisphaerales</taxon>
        <taxon>Phycisphaeraceae</taxon>
        <taxon>Poriferisphaera</taxon>
    </lineage>
</organism>
<dbReference type="PANTHER" id="PTHR43179">
    <property type="entry name" value="RHAMNOSYLTRANSFERASE WBBL"/>
    <property type="match status" value="1"/>
</dbReference>
<evidence type="ECO:0000313" key="1">
    <source>
        <dbReference type="EMBL" id="QDU34540.1"/>
    </source>
</evidence>
<dbReference type="GO" id="GO:0016757">
    <property type="term" value="F:glycosyltransferase activity"/>
    <property type="evidence" value="ECO:0007669"/>
    <property type="project" value="UniProtKB-KW"/>
</dbReference>
<dbReference type="KEGG" id="pcor:KS4_26100"/>
<keyword evidence="1" id="KW-0328">Glycosyltransferase</keyword>
<dbReference type="AlphaFoldDB" id="A0A517YWD2"/>
<dbReference type="EMBL" id="CP036425">
    <property type="protein sequence ID" value="QDU34540.1"/>
    <property type="molecule type" value="Genomic_DNA"/>
</dbReference>
<sequence length="331" mass="37741">MSETIKLLIVIVNYRATDLTLNCLKSISTQIDDVSGVRVAICENGTSETDACRINQFIEENRWNSWCWLKAVMPNRGFSGGNNVILQDALKWDKPPENFLLLNADTILRVDAIRELMAAVESNPKAGIVSPRLEWPDETPQISCFNFINPLSEFIDAAHTGFITRILKSYDVPVEISDSPTEPEWTTFACALIKCSVFQEIGLLDPGYFLYFDDPDFCRRARQHGWSVLNWPAARVIHLRGQSNPVKTLTKELKKRPSYFYASRARYFAKFYSVPGLWLTNILWSIGRILSLIREIFGHKTPHICDEQAKDIWTNWSHPLRISKTSGVPGK</sequence>
<dbReference type="PANTHER" id="PTHR43179:SF7">
    <property type="entry name" value="RHAMNOSYLTRANSFERASE WBBL"/>
    <property type="match status" value="1"/>
</dbReference>